<feature type="signal peptide" evidence="1">
    <location>
        <begin position="1"/>
        <end position="23"/>
    </location>
</feature>
<protein>
    <recommendedName>
        <fullName evidence="4">Lipoprotein</fullName>
    </recommendedName>
</protein>
<dbReference type="RefSeq" id="WP_223103834.1">
    <property type="nucleotide sequence ID" value="NZ_CP061913.1"/>
</dbReference>
<comment type="caution">
    <text evidence="2">The sequence shown here is derived from an EMBL/GenBank/DDBJ whole genome shotgun (WGS) entry which is preliminary data.</text>
</comment>
<keyword evidence="3" id="KW-1185">Reference proteome</keyword>
<reference evidence="2 3" key="1">
    <citation type="submission" date="2024-09" db="EMBL/GenBank/DDBJ databases">
        <authorList>
            <person name="Sun Q."/>
            <person name="Mori K."/>
        </authorList>
    </citation>
    <scope>NUCLEOTIDE SEQUENCE [LARGE SCALE GENOMIC DNA]</scope>
    <source>
        <strain evidence="2 3">JCM 3307</strain>
    </source>
</reference>
<keyword evidence="1" id="KW-0732">Signal</keyword>
<proteinExistence type="predicted"/>
<evidence type="ECO:0000313" key="3">
    <source>
        <dbReference type="Proteomes" id="UP001589608"/>
    </source>
</evidence>
<name>A0ABV5M9D9_9ACTN</name>
<dbReference type="EMBL" id="JBHMCA010000042">
    <property type="protein sequence ID" value="MFB9445480.1"/>
    <property type="molecule type" value="Genomic_DNA"/>
</dbReference>
<evidence type="ECO:0000313" key="2">
    <source>
        <dbReference type="EMBL" id="MFB9445480.1"/>
    </source>
</evidence>
<organism evidence="2 3">
    <name type="scientific">Dactylosporangium vinaceum</name>
    <dbReference type="NCBI Taxonomy" id="53362"/>
    <lineage>
        <taxon>Bacteria</taxon>
        <taxon>Bacillati</taxon>
        <taxon>Actinomycetota</taxon>
        <taxon>Actinomycetes</taxon>
        <taxon>Micromonosporales</taxon>
        <taxon>Micromonosporaceae</taxon>
        <taxon>Dactylosporangium</taxon>
    </lineage>
</organism>
<evidence type="ECO:0008006" key="4">
    <source>
        <dbReference type="Google" id="ProtNLM"/>
    </source>
</evidence>
<feature type="chain" id="PRO_5047302123" description="Lipoprotein" evidence="1">
    <location>
        <begin position="24"/>
        <end position="183"/>
    </location>
</feature>
<dbReference type="PROSITE" id="PS51257">
    <property type="entry name" value="PROKAR_LIPOPROTEIN"/>
    <property type="match status" value="1"/>
</dbReference>
<gene>
    <name evidence="2" type="ORF">ACFFTR_20585</name>
</gene>
<sequence length="183" mass="19334">MFRRIALAPLLLVSLVACGPAHKADKAAAAAPASTAVSAGPAQPASTGTSVAPSVTAGTSTAALTGTQNAFLKSVDTTKRTITFDLVEFYTGAQAQAACKEDGVTETANDMCKAWYLRNNNRLLRTLPVKPDAKLFTIDMNDSAKPVPVDLAKFGEFLTTNSFPFEFDVVDGQITRAQAFYLP</sequence>
<evidence type="ECO:0000256" key="1">
    <source>
        <dbReference type="SAM" id="SignalP"/>
    </source>
</evidence>
<dbReference type="Proteomes" id="UP001589608">
    <property type="component" value="Unassembled WGS sequence"/>
</dbReference>
<accession>A0ABV5M9D9</accession>